<dbReference type="InterPro" id="IPR030960">
    <property type="entry name" value="DHQS/DOIS_N"/>
</dbReference>
<evidence type="ECO:0000259" key="3">
    <source>
        <dbReference type="Pfam" id="PF01959"/>
    </source>
</evidence>
<dbReference type="RefSeq" id="XP_019704561.1">
    <property type="nucleotide sequence ID" value="XM_019849002.2"/>
</dbReference>
<dbReference type="GO" id="GO:0008652">
    <property type="term" value="P:amino acid biosynthetic process"/>
    <property type="evidence" value="ECO:0007669"/>
    <property type="project" value="UniProtKB-KW"/>
</dbReference>
<dbReference type="Pfam" id="PF26558">
    <property type="entry name" value="DHQS_2nd"/>
    <property type="match status" value="1"/>
</dbReference>
<proteinExistence type="predicted"/>
<dbReference type="GO" id="GO:0009073">
    <property type="term" value="P:aromatic amino acid family biosynthetic process"/>
    <property type="evidence" value="ECO:0007669"/>
    <property type="project" value="UniProtKB-KW"/>
</dbReference>
<evidence type="ECO:0000259" key="4">
    <source>
        <dbReference type="Pfam" id="PF26558"/>
    </source>
</evidence>
<dbReference type="GO" id="GO:0016491">
    <property type="term" value="F:oxidoreductase activity"/>
    <property type="evidence" value="ECO:0007669"/>
    <property type="project" value="InterPro"/>
</dbReference>
<evidence type="ECO:0000256" key="2">
    <source>
        <dbReference type="ARBA" id="ARBA00023141"/>
    </source>
</evidence>
<reference evidence="6" key="1">
    <citation type="submission" date="2025-08" db="UniProtKB">
        <authorList>
            <consortium name="RefSeq"/>
        </authorList>
    </citation>
    <scope>IDENTIFICATION</scope>
</reference>
<feature type="domain" description="3-dehydroquinate synthase C-terminal" evidence="4">
    <location>
        <begin position="217"/>
        <end position="276"/>
    </location>
</feature>
<gene>
    <name evidence="6" type="primary">LOC105041704</name>
</gene>
<dbReference type="AlphaFoldDB" id="A0A6J0PF80"/>
<keyword evidence="5" id="KW-1185">Reference proteome</keyword>
<dbReference type="InterPro" id="IPR056179">
    <property type="entry name" value="DHQS_C"/>
</dbReference>
<keyword evidence="2" id="KW-0057">Aromatic amino acid biosynthesis</keyword>
<dbReference type="Pfam" id="PF01959">
    <property type="entry name" value="DHQS"/>
    <property type="match status" value="1"/>
</dbReference>
<dbReference type="Proteomes" id="UP000504607">
    <property type="component" value="Chromosome 3"/>
</dbReference>
<keyword evidence="1" id="KW-0028">Amino-acid biosynthesis</keyword>
<dbReference type="OrthoDB" id="3275at2759"/>
<dbReference type="PANTHER" id="PTHR33563:SF1">
    <property type="entry name" value="3-DEHYDROQUINATE SYNTHASE"/>
    <property type="match status" value="1"/>
</dbReference>
<sequence>MALLSFISAKIPNPPAPPRSLLRAVLPGNSRITMSSSVGADRHERSKLVWVWTESRQVMTAAVERGWSTFIFGSEPPSKELANEWSSIALIHPLFVEGSELFDVQGRRVATLYDVSSPQELELVRSDDKQADNVVITFSGEWQVIPAENMVAAFHGCKRTVLAVSTASSEAQVFLEALEQGLDGVVLKVEELGEVLKLKDYFDRRNEARNLLALTKATVTRVEVVGMGDRVCVDLCSLMRPGEGLLVGSFARGLFLVHSECLESNYIASRPFRVNALLIIDIHEDGKSGLGVFSPSHSSLCETFSEPHQKKHSLRKVLTSRLYAINYSSFFKLLIALVILEFRNFYVLLKACFCYMPRNEEYL</sequence>
<dbReference type="PANTHER" id="PTHR33563">
    <property type="match status" value="1"/>
</dbReference>
<protein>
    <submittedName>
        <fullName evidence="6">Uncharacterized protein LOC105041704 isoform X3</fullName>
    </submittedName>
</protein>
<accession>A0A6J0PF80</accession>
<evidence type="ECO:0000313" key="6">
    <source>
        <dbReference type="RefSeq" id="XP_019704561.1"/>
    </source>
</evidence>
<evidence type="ECO:0000256" key="1">
    <source>
        <dbReference type="ARBA" id="ARBA00022605"/>
    </source>
</evidence>
<feature type="domain" description="3-dehydroquinate synthase N-terminal" evidence="3">
    <location>
        <begin position="47"/>
        <end position="202"/>
    </location>
</feature>
<dbReference type="GO" id="GO:0003856">
    <property type="term" value="F:3-dehydroquinate synthase activity"/>
    <property type="evidence" value="ECO:0007669"/>
    <property type="project" value="InterPro"/>
</dbReference>
<evidence type="ECO:0000313" key="5">
    <source>
        <dbReference type="Proteomes" id="UP000504607"/>
    </source>
</evidence>
<organism evidence="5 6">
    <name type="scientific">Elaeis guineensis var. tenera</name>
    <name type="common">Oil palm</name>
    <dbReference type="NCBI Taxonomy" id="51953"/>
    <lineage>
        <taxon>Eukaryota</taxon>
        <taxon>Viridiplantae</taxon>
        <taxon>Streptophyta</taxon>
        <taxon>Embryophyta</taxon>
        <taxon>Tracheophyta</taxon>
        <taxon>Spermatophyta</taxon>
        <taxon>Magnoliopsida</taxon>
        <taxon>Liliopsida</taxon>
        <taxon>Arecaceae</taxon>
        <taxon>Arecoideae</taxon>
        <taxon>Cocoseae</taxon>
        <taxon>Elaeidinae</taxon>
        <taxon>Elaeis</taxon>
    </lineage>
</organism>
<name>A0A6J0PF80_ELAGV</name>
<dbReference type="InterPro" id="IPR002812">
    <property type="entry name" value="DHQS"/>
</dbReference>